<proteinExistence type="predicted"/>
<name>A0ABT3ZDY0_9HYPH</name>
<protein>
    <submittedName>
        <fullName evidence="1">Uncharacterized protein</fullName>
    </submittedName>
</protein>
<dbReference type="Proteomes" id="UP001073227">
    <property type="component" value="Unassembled WGS sequence"/>
</dbReference>
<sequence>MQDALQLNNLHLSTKLPAFNAFRPSIVKGIGNASAIDQAFESLRIDEQLAESQDSGGSDIASQLFDARSKFKIFVSQVSMHLKRDWIDNLFMQIDSILDSDEWDTRDPAPTFGSAKTLIRMLLTLRAERRPGLGASNRKTLLAAWTTGPNRLTVECLEGDRVRWVLARTLADGSTERAAGEGGIERLANVLTPYNPEIWLKHAK</sequence>
<evidence type="ECO:0000313" key="1">
    <source>
        <dbReference type="EMBL" id="MCY0149851.1"/>
    </source>
</evidence>
<gene>
    <name evidence="1" type="ORF">OEG84_19640</name>
</gene>
<reference evidence="1" key="1">
    <citation type="submission" date="2022-10" db="EMBL/GenBank/DDBJ databases">
        <title>Hoeflea sp. G2-23, isolated from marine algae.</title>
        <authorList>
            <person name="Kristyanto S."/>
            <person name="Kim J.M."/>
            <person name="Jeon C.O."/>
        </authorList>
    </citation>
    <scope>NUCLEOTIDE SEQUENCE</scope>
    <source>
        <strain evidence="1">G2-23</strain>
    </source>
</reference>
<dbReference type="EMBL" id="JAOVZR010000001">
    <property type="protein sequence ID" value="MCY0149851.1"/>
    <property type="molecule type" value="Genomic_DNA"/>
</dbReference>
<evidence type="ECO:0000313" key="2">
    <source>
        <dbReference type="Proteomes" id="UP001073227"/>
    </source>
</evidence>
<keyword evidence="2" id="KW-1185">Reference proteome</keyword>
<accession>A0ABT3ZDY0</accession>
<comment type="caution">
    <text evidence="1">The sequence shown here is derived from an EMBL/GenBank/DDBJ whole genome shotgun (WGS) entry which is preliminary data.</text>
</comment>
<dbReference type="RefSeq" id="WP_267655288.1">
    <property type="nucleotide sequence ID" value="NZ_JAOVZR010000001.1"/>
</dbReference>
<organism evidence="1 2">
    <name type="scientific">Hoeflea algicola</name>
    <dbReference type="NCBI Taxonomy" id="2983763"/>
    <lineage>
        <taxon>Bacteria</taxon>
        <taxon>Pseudomonadati</taxon>
        <taxon>Pseudomonadota</taxon>
        <taxon>Alphaproteobacteria</taxon>
        <taxon>Hyphomicrobiales</taxon>
        <taxon>Rhizobiaceae</taxon>
        <taxon>Hoeflea</taxon>
    </lineage>
</organism>